<dbReference type="EMBL" id="JAADJG010000352">
    <property type="protein sequence ID" value="KAF4448227.1"/>
    <property type="molecule type" value="Genomic_DNA"/>
</dbReference>
<accession>A0A8H4KD38</accession>
<evidence type="ECO:0000256" key="1">
    <source>
        <dbReference type="SAM" id="SignalP"/>
    </source>
</evidence>
<sequence>MFITASVQITTLIATALLAVGQAAAGINCKGSSQCSGSSNSIVDLVNLASYIENSRWYQNGEHIVCASDLCAFLQNTGGMPGTSTKKLIYDLYEHGYKKCGSVPIFWPEDNNEKSHGILTVNYVTKSPSLSANGLPVTNKMRGIFPVDVDGAFTDHFAELPLSCTAVRT</sequence>
<protein>
    <recommendedName>
        <fullName evidence="2">Killer toxin Kp4 domain-containing protein</fullName>
    </recommendedName>
</protein>
<dbReference type="AlphaFoldDB" id="A0A8H4KD38"/>
<gene>
    <name evidence="3" type="ORF">F53441_8334</name>
</gene>
<dbReference type="InterPro" id="IPR011329">
    <property type="entry name" value="Killer_tox_Kp4/SMK"/>
</dbReference>
<feature type="signal peptide" evidence="1">
    <location>
        <begin position="1"/>
        <end position="25"/>
    </location>
</feature>
<dbReference type="InterPro" id="IPR015131">
    <property type="entry name" value="Killer_tox_Kp4"/>
</dbReference>
<keyword evidence="1" id="KW-0732">Signal</keyword>
<dbReference type="Proteomes" id="UP000605986">
    <property type="component" value="Unassembled WGS sequence"/>
</dbReference>
<organism evidence="3 4">
    <name type="scientific">Fusarium austroafricanum</name>
    <dbReference type="NCBI Taxonomy" id="2364996"/>
    <lineage>
        <taxon>Eukaryota</taxon>
        <taxon>Fungi</taxon>
        <taxon>Dikarya</taxon>
        <taxon>Ascomycota</taxon>
        <taxon>Pezizomycotina</taxon>
        <taxon>Sordariomycetes</taxon>
        <taxon>Hypocreomycetidae</taxon>
        <taxon>Hypocreales</taxon>
        <taxon>Nectriaceae</taxon>
        <taxon>Fusarium</taxon>
        <taxon>Fusarium concolor species complex</taxon>
    </lineage>
</organism>
<feature type="chain" id="PRO_5033987024" description="Killer toxin Kp4 domain-containing protein" evidence="1">
    <location>
        <begin position="26"/>
        <end position="169"/>
    </location>
</feature>
<evidence type="ECO:0000313" key="4">
    <source>
        <dbReference type="Proteomes" id="UP000605986"/>
    </source>
</evidence>
<feature type="domain" description="Killer toxin Kp4" evidence="2">
    <location>
        <begin position="13"/>
        <end position="125"/>
    </location>
</feature>
<comment type="caution">
    <text evidence="3">The sequence shown here is derived from an EMBL/GenBank/DDBJ whole genome shotgun (WGS) entry which is preliminary data.</text>
</comment>
<dbReference type="Pfam" id="PF09044">
    <property type="entry name" value="Kp4"/>
    <property type="match status" value="1"/>
</dbReference>
<evidence type="ECO:0000259" key="2">
    <source>
        <dbReference type="Pfam" id="PF09044"/>
    </source>
</evidence>
<evidence type="ECO:0000313" key="3">
    <source>
        <dbReference type="EMBL" id="KAF4448227.1"/>
    </source>
</evidence>
<dbReference type="GO" id="GO:0005576">
    <property type="term" value="C:extracellular region"/>
    <property type="evidence" value="ECO:0007669"/>
    <property type="project" value="InterPro"/>
</dbReference>
<keyword evidence="4" id="KW-1185">Reference proteome</keyword>
<dbReference type="SUPFAM" id="SSF55221">
    <property type="entry name" value="Yeast killer toxins"/>
    <property type="match status" value="1"/>
</dbReference>
<dbReference type="OrthoDB" id="4177994at2759"/>
<dbReference type="Gene3D" id="3.30.430.10">
    <property type="entry name" value="Killer Toxin P4, subunit A"/>
    <property type="match status" value="1"/>
</dbReference>
<name>A0A8H4KD38_9HYPO</name>
<reference evidence="3" key="1">
    <citation type="submission" date="2020-01" db="EMBL/GenBank/DDBJ databases">
        <title>Identification and distribution of gene clusters putatively required for synthesis of sphingolipid metabolism inhibitors in phylogenetically diverse species of the filamentous fungus Fusarium.</title>
        <authorList>
            <person name="Kim H.-S."/>
            <person name="Busman M."/>
            <person name="Brown D.W."/>
            <person name="Divon H."/>
            <person name="Uhlig S."/>
            <person name="Proctor R.H."/>
        </authorList>
    </citation>
    <scope>NUCLEOTIDE SEQUENCE</scope>
    <source>
        <strain evidence="3">NRRL 53441</strain>
    </source>
</reference>
<proteinExistence type="predicted"/>